<comment type="caution">
    <text evidence="5">The sequence shown here is derived from an EMBL/GenBank/DDBJ whole genome shotgun (WGS) entry which is preliminary data.</text>
</comment>
<sequence>MAWRIEPLSAAHRDRLLHFEERNREYFAHFIPDRGDAFFEEFDQRMHALLDAQSAGTDLFHVIVTHAPETPEPAREPTACAEEIIGRINLIDVDAGQATLGYRVAESVSGRGVATWAVAKICELAVRSYELRVITADVSHENPASRRVLEHNGFQEAGATSWEGGSGVRLRRCL</sequence>
<evidence type="ECO:0000256" key="1">
    <source>
        <dbReference type="ARBA" id="ARBA00022679"/>
    </source>
</evidence>
<dbReference type="PANTHER" id="PTHR43792">
    <property type="entry name" value="GNAT FAMILY, PUTATIVE (AFU_ORTHOLOGUE AFUA_3G00765)-RELATED-RELATED"/>
    <property type="match status" value="1"/>
</dbReference>
<dbReference type="SUPFAM" id="SSF55729">
    <property type="entry name" value="Acyl-CoA N-acyltransferases (Nat)"/>
    <property type="match status" value="1"/>
</dbReference>
<evidence type="ECO:0000313" key="5">
    <source>
        <dbReference type="EMBL" id="NYJ77248.1"/>
    </source>
</evidence>
<dbReference type="GO" id="GO:0005737">
    <property type="term" value="C:cytoplasm"/>
    <property type="evidence" value="ECO:0007669"/>
    <property type="project" value="TreeGrafter"/>
</dbReference>
<dbReference type="EMBL" id="JACCFY010000001">
    <property type="protein sequence ID" value="NYJ77248.1"/>
    <property type="molecule type" value="Genomic_DNA"/>
</dbReference>
<dbReference type="RefSeq" id="WP_179540756.1">
    <property type="nucleotide sequence ID" value="NZ_BAAALL010000004.1"/>
</dbReference>
<dbReference type="Proteomes" id="UP000535437">
    <property type="component" value="Unassembled WGS sequence"/>
</dbReference>
<comment type="similarity">
    <text evidence="3">Belongs to the acetyltransferase family. RimJ subfamily.</text>
</comment>
<feature type="domain" description="N-acetyltransferase" evidence="4">
    <location>
        <begin position="5"/>
        <end position="155"/>
    </location>
</feature>
<dbReference type="AlphaFoldDB" id="A0A7Z0GLU5"/>
<dbReference type="EC" id="2.3.1.267" evidence="5"/>
<evidence type="ECO:0000259" key="4">
    <source>
        <dbReference type="Pfam" id="PF13302"/>
    </source>
</evidence>
<evidence type="ECO:0000256" key="2">
    <source>
        <dbReference type="ARBA" id="ARBA00023315"/>
    </source>
</evidence>
<dbReference type="Gene3D" id="3.40.630.30">
    <property type="match status" value="1"/>
</dbReference>
<dbReference type="Pfam" id="PF13302">
    <property type="entry name" value="Acetyltransf_3"/>
    <property type="match status" value="1"/>
</dbReference>
<dbReference type="InterPro" id="IPR051531">
    <property type="entry name" value="N-acetyltransferase"/>
</dbReference>
<evidence type="ECO:0000313" key="6">
    <source>
        <dbReference type="Proteomes" id="UP000535437"/>
    </source>
</evidence>
<protein>
    <submittedName>
        <fullName evidence="5">Ribosomal-protein-alanine N-acetyltransferase</fullName>
        <ecNumber evidence="5">2.3.1.267</ecNumber>
    </submittedName>
</protein>
<dbReference type="PANTHER" id="PTHR43792:SF8">
    <property type="entry name" value="[RIBOSOMAL PROTEIN US5]-ALANINE N-ACETYLTRANSFERASE"/>
    <property type="match status" value="1"/>
</dbReference>
<keyword evidence="2 5" id="KW-0012">Acyltransferase</keyword>
<evidence type="ECO:0000256" key="3">
    <source>
        <dbReference type="ARBA" id="ARBA00038502"/>
    </source>
</evidence>
<keyword evidence="1 5" id="KW-0808">Transferase</keyword>
<accession>A0A7Z0GLU5</accession>
<name>A0A7Z0GLU5_9MICC</name>
<dbReference type="InterPro" id="IPR016181">
    <property type="entry name" value="Acyl_CoA_acyltransferase"/>
</dbReference>
<reference evidence="5 6" key="1">
    <citation type="submission" date="2020-07" db="EMBL/GenBank/DDBJ databases">
        <title>Sequencing the genomes of 1000 actinobacteria strains.</title>
        <authorList>
            <person name="Klenk H.-P."/>
        </authorList>
    </citation>
    <scope>NUCLEOTIDE SEQUENCE [LARGE SCALE GENOMIC DNA]</scope>
    <source>
        <strain evidence="5 6">DSM 15475</strain>
    </source>
</reference>
<organism evidence="5 6">
    <name type="scientific">Nesterenkonia xinjiangensis</name>
    <dbReference type="NCBI Taxonomy" id="225327"/>
    <lineage>
        <taxon>Bacteria</taxon>
        <taxon>Bacillati</taxon>
        <taxon>Actinomycetota</taxon>
        <taxon>Actinomycetes</taxon>
        <taxon>Micrococcales</taxon>
        <taxon>Micrococcaceae</taxon>
        <taxon>Nesterenkonia</taxon>
    </lineage>
</organism>
<keyword evidence="6" id="KW-1185">Reference proteome</keyword>
<proteinExistence type="inferred from homology"/>
<gene>
    <name evidence="5" type="ORF">HNR09_000659</name>
</gene>
<dbReference type="InterPro" id="IPR000182">
    <property type="entry name" value="GNAT_dom"/>
</dbReference>
<dbReference type="GO" id="GO:0008999">
    <property type="term" value="F:protein-N-terminal-alanine acetyltransferase activity"/>
    <property type="evidence" value="ECO:0007669"/>
    <property type="project" value="UniProtKB-EC"/>
</dbReference>